<gene>
    <name evidence="5" type="ORF">J27TS8_17320</name>
</gene>
<evidence type="ECO:0000259" key="3">
    <source>
        <dbReference type="Pfam" id="PF13439"/>
    </source>
</evidence>
<dbReference type="SUPFAM" id="SSF53756">
    <property type="entry name" value="UDP-Glycosyltransferase/glycogen phosphorylase"/>
    <property type="match status" value="1"/>
</dbReference>
<dbReference type="PANTHER" id="PTHR12526:SF629">
    <property type="entry name" value="TEICHURONIC ACID BIOSYNTHESIS GLYCOSYLTRANSFERASE TUAH-RELATED"/>
    <property type="match status" value="1"/>
</dbReference>
<evidence type="ECO:0000256" key="2">
    <source>
        <dbReference type="ARBA" id="ARBA00022679"/>
    </source>
</evidence>
<comment type="caution">
    <text evidence="5">The sequence shown here is derived from an EMBL/GenBank/DDBJ whole genome shotgun (WGS) entry which is preliminary data.</text>
</comment>
<dbReference type="Gene3D" id="3.40.50.2000">
    <property type="entry name" value="Glycogen Phosphorylase B"/>
    <property type="match status" value="2"/>
</dbReference>
<dbReference type="Proteomes" id="UP000682111">
    <property type="component" value="Unassembled WGS sequence"/>
</dbReference>
<dbReference type="GO" id="GO:0016757">
    <property type="term" value="F:glycosyltransferase activity"/>
    <property type="evidence" value="ECO:0007669"/>
    <property type="project" value="UniProtKB-KW"/>
</dbReference>
<evidence type="ECO:0000256" key="1">
    <source>
        <dbReference type="ARBA" id="ARBA00022676"/>
    </source>
</evidence>
<accession>A0A919WHA6</accession>
<dbReference type="Pfam" id="PF13524">
    <property type="entry name" value="Glyco_trans_1_2"/>
    <property type="match status" value="1"/>
</dbReference>
<proteinExistence type="predicted"/>
<dbReference type="EMBL" id="BORC01000002">
    <property type="protein sequence ID" value="GIN61739.1"/>
    <property type="molecule type" value="Genomic_DNA"/>
</dbReference>
<dbReference type="AlphaFoldDB" id="A0A919WHA6"/>
<evidence type="ECO:0008006" key="7">
    <source>
        <dbReference type="Google" id="ProtNLM"/>
    </source>
</evidence>
<evidence type="ECO:0000259" key="4">
    <source>
        <dbReference type="Pfam" id="PF13524"/>
    </source>
</evidence>
<sequence length="403" mass="46469">MKKVCILVAEHPFLDSRIFRKEAKSLYDAGYDVTMIVPRKKGYLFDINGQPFTNKFLEQTFTYEGINIVTYSFENSRSYLNKVLEEEDTWEKDAFPNPITTLAMEQDADIYHAHEYLSLFAGIGTKRLMKKTKGKDVKLIYDSHELVPDPLDSRYSEPAKKKLKEKLLIMLKEVDHVITVSDSIKNWYHTEIPNLPVDVVYNSPPLAAAPTKKTAKNSFTICYEGSIEAQKGNFKKIIGISEICTRVMKNFQFRVIGGPRYGETIHIPKSLKNTIQLTGWVEYQDIQKHMADVDIGWIDFDDLANSLNRSYALPNKFFSYLNNGVPILVNKAPEMERFVKQHKCGHVVEKAHATAKDFANAIIHLHKQKKLLEEMGQKSRAIMEMSYSWEHMQKRLLAVYENL</sequence>
<organism evidence="5 6">
    <name type="scientific">Robertmurraya siralis</name>
    <dbReference type="NCBI Taxonomy" id="77777"/>
    <lineage>
        <taxon>Bacteria</taxon>
        <taxon>Bacillati</taxon>
        <taxon>Bacillota</taxon>
        <taxon>Bacilli</taxon>
        <taxon>Bacillales</taxon>
        <taxon>Bacillaceae</taxon>
        <taxon>Robertmurraya</taxon>
    </lineage>
</organism>
<keyword evidence="2" id="KW-0808">Transferase</keyword>
<feature type="domain" description="Glycosyltransferase subfamily 4-like N-terminal" evidence="3">
    <location>
        <begin position="23"/>
        <end position="202"/>
    </location>
</feature>
<evidence type="ECO:0000313" key="6">
    <source>
        <dbReference type="Proteomes" id="UP000682111"/>
    </source>
</evidence>
<dbReference type="Pfam" id="PF13439">
    <property type="entry name" value="Glyco_transf_4"/>
    <property type="match status" value="1"/>
</dbReference>
<protein>
    <recommendedName>
        <fullName evidence="7">Glycosyltransferase</fullName>
    </recommendedName>
</protein>
<reference evidence="5" key="1">
    <citation type="submission" date="2021-03" db="EMBL/GenBank/DDBJ databases">
        <title>Antimicrobial resistance genes in bacteria isolated from Japanese honey, and their potential for conferring macrolide and lincosamide resistance in the American foulbrood pathogen Paenibacillus larvae.</title>
        <authorList>
            <person name="Okamoto M."/>
            <person name="Kumagai M."/>
            <person name="Kanamori H."/>
            <person name="Takamatsu D."/>
        </authorList>
    </citation>
    <scope>NUCLEOTIDE SEQUENCE</scope>
    <source>
        <strain evidence="5">J27TS8</strain>
    </source>
</reference>
<feature type="domain" description="Spore protein YkvP/CgeB glycosyl transferase-like" evidence="4">
    <location>
        <begin position="249"/>
        <end position="397"/>
    </location>
</feature>
<dbReference type="OrthoDB" id="9813214at2"/>
<dbReference type="PANTHER" id="PTHR12526">
    <property type="entry name" value="GLYCOSYLTRANSFERASE"/>
    <property type="match status" value="1"/>
</dbReference>
<keyword evidence="6" id="KW-1185">Reference proteome</keyword>
<keyword evidence="1" id="KW-0328">Glycosyltransferase</keyword>
<name>A0A919WHA6_9BACI</name>
<dbReference type="InterPro" id="IPR055259">
    <property type="entry name" value="YkvP/CgeB_Glyco_trans-like"/>
</dbReference>
<dbReference type="InterPro" id="IPR028098">
    <property type="entry name" value="Glyco_trans_4-like_N"/>
</dbReference>
<evidence type="ECO:0000313" key="5">
    <source>
        <dbReference type="EMBL" id="GIN61739.1"/>
    </source>
</evidence>